<sequence length="56" mass="6401">MINSFHPPFPLKQMPALPFLLAVVMWPVRRCILEEVYSGTAFAMNEETKGLLRPVI</sequence>
<dbReference type="EMBL" id="LQYI01000144">
    <property type="protein sequence ID" value="KYC61307.1"/>
    <property type="molecule type" value="Genomic_DNA"/>
</dbReference>
<evidence type="ECO:0000313" key="1">
    <source>
        <dbReference type="EMBL" id="KYC61307.1"/>
    </source>
</evidence>
<accession>A0A150JVQ5</accession>
<comment type="caution">
    <text evidence="1">The sequence shown here is derived from an EMBL/GenBank/DDBJ whole genome shotgun (WGS) entry which is preliminary data.</text>
</comment>
<reference evidence="1 2" key="1">
    <citation type="submission" date="2016-01" db="EMBL/GenBank/DDBJ databases">
        <title>Genome Sequences of Twelve Sporeforming Bacillus Species Isolated from Foods.</title>
        <authorList>
            <person name="Berendsen E.M."/>
            <person name="Wells-Bennik M.H."/>
            <person name="Krawcyk A.O."/>
            <person name="De Jong A."/>
            <person name="Holsappel S."/>
            <person name="Eijlander R.T."/>
            <person name="Kuipers O.P."/>
        </authorList>
    </citation>
    <scope>NUCLEOTIDE SEQUENCE [LARGE SCALE GENOMIC DNA]</scope>
    <source>
        <strain evidence="1 2">B4099</strain>
    </source>
</reference>
<proteinExistence type="predicted"/>
<name>A0A150JVQ5_HEYCO</name>
<dbReference type="Proteomes" id="UP000075304">
    <property type="component" value="Unassembled WGS sequence"/>
</dbReference>
<evidence type="ECO:0000313" key="2">
    <source>
        <dbReference type="Proteomes" id="UP000075304"/>
    </source>
</evidence>
<organism evidence="1 2">
    <name type="scientific">Heyndrickxia coagulans</name>
    <name type="common">Weizmannia coagulans</name>
    <dbReference type="NCBI Taxonomy" id="1398"/>
    <lineage>
        <taxon>Bacteria</taxon>
        <taxon>Bacillati</taxon>
        <taxon>Bacillota</taxon>
        <taxon>Bacilli</taxon>
        <taxon>Bacillales</taxon>
        <taxon>Bacillaceae</taxon>
        <taxon>Heyndrickxia</taxon>
    </lineage>
</organism>
<gene>
    <name evidence="1" type="ORF">B4099_3603</name>
</gene>
<protein>
    <submittedName>
        <fullName evidence="1">Uncharacterized protein</fullName>
    </submittedName>
</protein>
<dbReference type="AlphaFoldDB" id="A0A150JVQ5"/>
<dbReference type="PATRIC" id="fig|1398.25.peg.1213"/>